<evidence type="ECO:0000313" key="1">
    <source>
        <dbReference type="EMBL" id="KAK7065035.1"/>
    </source>
</evidence>
<gene>
    <name evidence="1" type="ORF">R3P38DRAFT_3166050</name>
</gene>
<organism evidence="1 2">
    <name type="scientific">Favolaschia claudopus</name>
    <dbReference type="NCBI Taxonomy" id="2862362"/>
    <lineage>
        <taxon>Eukaryota</taxon>
        <taxon>Fungi</taxon>
        <taxon>Dikarya</taxon>
        <taxon>Basidiomycota</taxon>
        <taxon>Agaricomycotina</taxon>
        <taxon>Agaricomycetes</taxon>
        <taxon>Agaricomycetidae</taxon>
        <taxon>Agaricales</taxon>
        <taxon>Marasmiineae</taxon>
        <taxon>Mycenaceae</taxon>
        <taxon>Favolaschia</taxon>
    </lineage>
</organism>
<dbReference type="EMBL" id="JAWWNJ010000001">
    <property type="protein sequence ID" value="KAK7065035.1"/>
    <property type="molecule type" value="Genomic_DNA"/>
</dbReference>
<reference evidence="1 2" key="1">
    <citation type="journal article" date="2024" name="J Genomics">
        <title>Draft genome sequencing and assembly of Favolaschia claudopus CIRM-BRFM 2984 isolated from oak limbs.</title>
        <authorList>
            <person name="Navarro D."/>
            <person name="Drula E."/>
            <person name="Chaduli D."/>
            <person name="Cazenave R."/>
            <person name="Ahrendt S."/>
            <person name="Wang J."/>
            <person name="Lipzen A."/>
            <person name="Daum C."/>
            <person name="Barry K."/>
            <person name="Grigoriev I.V."/>
            <person name="Favel A."/>
            <person name="Rosso M.N."/>
            <person name="Martin F."/>
        </authorList>
    </citation>
    <scope>NUCLEOTIDE SEQUENCE [LARGE SCALE GENOMIC DNA]</scope>
    <source>
        <strain evidence="1 2">CIRM-BRFM 2984</strain>
    </source>
</reference>
<evidence type="ECO:0000313" key="2">
    <source>
        <dbReference type="Proteomes" id="UP001362999"/>
    </source>
</evidence>
<comment type="caution">
    <text evidence="1">The sequence shown here is derived from an EMBL/GenBank/DDBJ whole genome shotgun (WGS) entry which is preliminary data.</text>
</comment>
<dbReference type="Proteomes" id="UP001362999">
    <property type="component" value="Unassembled WGS sequence"/>
</dbReference>
<sequence length="85" mass="9643">MDLTSSTIAAAGHDSQSLEKLIKSLIAASEEKIARIDSQIQDLICMRNREYGLLATLKPVIAPIRKLSDELLMDIFHRAIYMRWN</sequence>
<accession>A0AAW0EJN5</accession>
<protein>
    <submittedName>
        <fullName evidence="1">Uncharacterized protein</fullName>
    </submittedName>
</protein>
<name>A0AAW0EJN5_9AGAR</name>
<keyword evidence="2" id="KW-1185">Reference proteome</keyword>
<dbReference type="AlphaFoldDB" id="A0AAW0EJN5"/>
<proteinExistence type="predicted"/>